<dbReference type="SUPFAM" id="SSF46894">
    <property type="entry name" value="C-terminal effector domain of the bipartite response regulators"/>
    <property type="match status" value="1"/>
</dbReference>
<dbReference type="Proteomes" id="UP000322294">
    <property type="component" value="Unassembled WGS sequence"/>
</dbReference>
<dbReference type="InterPro" id="IPR001789">
    <property type="entry name" value="Sig_transdc_resp-reg_receiver"/>
</dbReference>
<dbReference type="EMBL" id="VNHO01000003">
    <property type="protein sequence ID" value="TYP58556.1"/>
    <property type="molecule type" value="Genomic_DNA"/>
</dbReference>
<proteinExistence type="predicted"/>
<sequence>MLNILLVDPNNDRNSKMSKKIRQTGHRVKACRDFHEAVQLLKEDNFDAIIERVTSSDFFITNCSPFYFDYNKSKYIAHYIGDGENTANKEFIEIVTKLAFNNLKETKDNIFLYADKNVDVMIIEPTTILRIGLRTIIEGTSFLNYAGEAKTAYDAVPLLEEIHTDVILIGVNLKDGKEVDACKLIKVRYPNMSIVVFCNIEDQEIAFPYIRDWADAILLKNCDKTDLIYAIIKVVQGGKFIDAKIVKELLVKSNSEVGKNPLNLLTAQEQKVFQRLALGKTNKEIASELYLSPATVRNYVSKILRKLNLPNRSAVVSYALKNLYIQK</sequence>
<dbReference type="PANTHER" id="PTHR43214">
    <property type="entry name" value="TWO-COMPONENT RESPONSE REGULATOR"/>
    <property type="match status" value="1"/>
</dbReference>
<name>A0A5S5B009_9FIRM</name>
<dbReference type="InterPro" id="IPR011006">
    <property type="entry name" value="CheY-like_superfamily"/>
</dbReference>
<evidence type="ECO:0000256" key="3">
    <source>
        <dbReference type="ARBA" id="ARBA00023125"/>
    </source>
</evidence>
<evidence type="ECO:0000256" key="4">
    <source>
        <dbReference type="ARBA" id="ARBA00023163"/>
    </source>
</evidence>
<dbReference type="InterPro" id="IPR039420">
    <property type="entry name" value="WalR-like"/>
</dbReference>
<dbReference type="GO" id="GO:0000160">
    <property type="term" value="P:phosphorelay signal transduction system"/>
    <property type="evidence" value="ECO:0007669"/>
    <property type="project" value="InterPro"/>
</dbReference>
<accession>A0A5S5B009</accession>
<dbReference type="Pfam" id="PF00196">
    <property type="entry name" value="GerE"/>
    <property type="match status" value="1"/>
</dbReference>
<organism evidence="9 10">
    <name type="scientific">Thermosediminibacter litoriperuensis</name>
    <dbReference type="NCBI Taxonomy" id="291989"/>
    <lineage>
        <taxon>Bacteria</taxon>
        <taxon>Bacillati</taxon>
        <taxon>Bacillota</taxon>
        <taxon>Clostridia</taxon>
        <taxon>Thermosediminibacterales</taxon>
        <taxon>Thermosediminibacteraceae</taxon>
        <taxon>Thermosediminibacter</taxon>
    </lineage>
</organism>
<evidence type="ECO:0000256" key="5">
    <source>
        <dbReference type="ARBA" id="ARBA00024867"/>
    </source>
</evidence>
<dbReference type="PANTHER" id="PTHR43214:SF43">
    <property type="entry name" value="TWO-COMPONENT RESPONSE REGULATOR"/>
    <property type="match status" value="1"/>
</dbReference>
<keyword evidence="3 9" id="KW-0238">DNA-binding</keyword>
<comment type="function">
    <text evidence="5">May play the central regulatory role in sporulation. It may be an element of the effector pathway responsible for the activation of sporulation genes in response to nutritional stress. Spo0A may act in concert with spo0H (a sigma factor) to control the expression of some genes that are critical to the sporulation process.</text>
</comment>
<evidence type="ECO:0000256" key="2">
    <source>
        <dbReference type="ARBA" id="ARBA00023015"/>
    </source>
</evidence>
<evidence type="ECO:0000313" key="10">
    <source>
        <dbReference type="Proteomes" id="UP000322294"/>
    </source>
</evidence>
<evidence type="ECO:0000259" key="7">
    <source>
        <dbReference type="PROSITE" id="PS50043"/>
    </source>
</evidence>
<dbReference type="GO" id="GO:0006355">
    <property type="term" value="P:regulation of DNA-templated transcription"/>
    <property type="evidence" value="ECO:0007669"/>
    <property type="project" value="InterPro"/>
</dbReference>
<dbReference type="SMART" id="SM00421">
    <property type="entry name" value="HTH_LUXR"/>
    <property type="match status" value="1"/>
</dbReference>
<feature type="domain" description="HTH luxR-type" evidence="7">
    <location>
        <begin position="258"/>
        <end position="323"/>
    </location>
</feature>
<evidence type="ECO:0000256" key="6">
    <source>
        <dbReference type="PROSITE-ProRule" id="PRU00169"/>
    </source>
</evidence>
<dbReference type="RefSeq" id="WP_148866143.1">
    <property type="nucleotide sequence ID" value="NZ_VNHO01000003.1"/>
</dbReference>
<protein>
    <recommendedName>
        <fullName evidence="1">Stage 0 sporulation protein A homolog</fullName>
    </recommendedName>
</protein>
<comment type="caution">
    <text evidence="6">Lacks conserved residue(s) required for the propagation of feature annotation.</text>
</comment>
<dbReference type="InterPro" id="IPR016032">
    <property type="entry name" value="Sig_transdc_resp-reg_C-effctor"/>
</dbReference>
<dbReference type="OrthoDB" id="1727356at2"/>
<dbReference type="PROSITE" id="PS50043">
    <property type="entry name" value="HTH_LUXR_2"/>
    <property type="match status" value="1"/>
</dbReference>
<gene>
    <name evidence="9" type="ORF">LZ11_00402</name>
</gene>
<comment type="caution">
    <text evidence="9">The sequence shown here is derived from an EMBL/GenBank/DDBJ whole genome shotgun (WGS) entry which is preliminary data.</text>
</comment>
<dbReference type="AlphaFoldDB" id="A0A5S5B009"/>
<dbReference type="SUPFAM" id="SSF52172">
    <property type="entry name" value="CheY-like"/>
    <property type="match status" value="2"/>
</dbReference>
<dbReference type="GO" id="GO:0003677">
    <property type="term" value="F:DNA binding"/>
    <property type="evidence" value="ECO:0007669"/>
    <property type="project" value="UniProtKB-KW"/>
</dbReference>
<dbReference type="Gene3D" id="3.40.50.2300">
    <property type="match status" value="1"/>
</dbReference>
<dbReference type="PRINTS" id="PR00038">
    <property type="entry name" value="HTHLUXR"/>
</dbReference>
<keyword evidence="4" id="KW-0804">Transcription</keyword>
<evidence type="ECO:0000313" key="9">
    <source>
        <dbReference type="EMBL" id="TYP58556.1"/>
    </source>
</evidence>
<dbReference type="PROSITE" id="PS50110">
    <property type="entry name" value="RESPONSE_REGULATORY"/>
    <property type="match status" value="1"/>
</dbReference>
<evidence type="ECO:0000256" key="1">
    <source>
        <dbReference type="ARBA" id="ARBA00018672"/>
    </source>
</evidence>
<dbReference type="CDD" id="cd06170">
    <property type="entry name" value="LuxR_C_like"/>
    <property type="match status" value="1"/>
</dbReference>
<evidence type="ECO:0000259" key="8">
    <source>
        <dbReference type="PROSITE" id="PS50110"/>
    </source>
</evidence>
<keyword evidence="2" id="KW-0805">Transcription regulation</keyword>
<dbReference type="Pfam" id="PF00072">
    <property type="entry name" value="Response_reg"/>
    <property type="match status" value="1"/>
</dbReference>
<dbReference type="InterPro" id="IPR000792">
    <property type="entry name" value="Tscrpt_reg_LuxR_C"/>
</dbReference>
<keyword evidence="10" id="KW-1185">Reference proteome</keyword>
<feature type="domain" description="Response regulatory" evidence="8">
    <location>
        <begin position="119"/>
        <end position="235"/>
    </location>
</feature>
<reference evidence="9 10" key="1">
    <citation type="submission" date="2019-07" db="EMBL/GenBank/DDBJ databases">
        <title>Genomic Encyclopedia of Type Strains, Phase I: the one thousand microbial genomes (KMG-I) project.</title>
        <authorList>
            <person name="Kyrpides N."/>
        </authorList>
    </citation>
    <scope>NUCLEOTIDE SEQUENCE [LARGE SCALE GENOMIC DNA]</scope>
    <source>
        <strain evidence="9 10">DSM 16647</strain>
    </source>
</reference>